<dbReference type="EMBL" id="JAQQWL010000011">
    <property type="protein sequence ID" value="KAK8048163.1"/>
    <property type="molecule type" value="Genomic_DNA"/>
</dbReference>
<dbReference type="RefSeq" id="XP_066710412.1">
    <property type="nucleotide sequence ID" value="XM_066861302.1"/>
</dbReference>
<gene>
    <name evidence="1" type="ORF">PG994_009893</name>
</gene>
<organism evidence="1 2">
    <name type="scientific">Apiospora phragmitis</name>
    <dbReference type="NCBI Taxonomy" id="2905665"/>
    <lineage>
        <taxon>Eukaryota</taxon>
        <taxon>Fungi</taxon>
        <taxon>Dikarya</taxon>
        <taxon>Ascomycota</taxon>
        <taxon>Pezizomycotina</taxon>
        <taxon>Sordariomycetes</taxon>
        <taxon>Xylariomycetidae</taxon>
        <taxon>Amphisphaeriales</taxon>
        <taxon>Apiosporaceae</taxon>
        <taxon>Apiospora</taxon>
    </lineage>
</organism>
<evidence type="ECO:0000313" key="2">
    <source>
        <dbReference type="Proteomes" id="UP001480595"/>
    </source>
</evidence>
<accession>A0ABR1TNC0</accession>
<protein>
    <submittedName>
        <fullName evidence="1">Uncharacterized protein</fullName>
    </submittedName>
</protein>
<reference evidence="1 2" key="1">
    <citation type="submission" date="2023-01" db="EMBL/GenBank/DDBJ databases">
        <title>Analysis of 21 Apiospora genomes using comparative genomics revels a genus with tremendous synthesis potential of carbohydrate active enzymes and secondary metabolites.</title>
        <authorList>
            <person name="Sorensen T."/>
        </authorList>
    </citation>
    <scope>NUCLEOTIDE SEQUENCE [LARGE SCALE GENOMIC DNA]</scope>
    <source>
        <strain evidence="1 2">CBS 135458</strain>
    </source>
</reference>
<sequence length="145" mass="16342">MKTAWHGSSIQDPNHLPRITNAAWVAERYSHSDQVREDGVLNIESTKSRFLASALDFRDSVRRLGNDPKYSIQIQTLSAMQTDLLLGPSEQNRTMERIHETLQHSGLHGVLREIKIGSSSWWVPGQGGPDTTRPGSWGIVKWKLN</sequence>
<name>A0ABR1TNC0_9PEZI</name>
<dbReference type="GeneID" id="92094365"/>
<comment type="caution">
    <text evidence="1">The sequence shown here is derived from an EMBL/GenBank/DDBJ whole genome shotgun (WGS) entry which is preliminary data.</text>
</comment>
<dbReference type="Proteomes" id="UP001480595">
    <property type="component" value="Unassembled WGS sequence"/>
</dbReference>
<proteinExistence type="predicted"/>
<keyword evidence="2" id="KW-1185">Reference proteome</keyword>
<evidence type="ECO:0000313" key="1">
    <source>
        <dbReference type="EMBL" id="KAK8048163.1"/>
    </source>
</evidence>